<comment type="caution">
    <text evidence="2">The sequence shown here is derived from an EMBL/GenBank/DDBJ whole genome shotgun (WGS) entry which is preliminary data.</text>
</comment>
<dbReference type="Proteomes" id="UP000591131">
    <property type="component" value="Unassembled WGS sequence"/>
</dbReference>
<gene>
    <name evidence="2" type="ORF">FOL47_001772</name>
</gene>
<sequence length="109" mass="11803">MANAESSAQEYRPVHGGYPAPMGSTSLRYGGQVERASNRGGDAEVNSRSDVHMRGDKVLTVARTAKRTLEEVLTISSKASTGSEPKCAKTRGNDVQFYSMDIDHQQLSL</sequence>
<name>A0A7J6MHA6_PERCH</name>
<evidence type="ECO:0000313" key="3">
    <source>
        <dbReference type="Proteomes" id="UP000591131"/>
    </source>
</evidence>
<accession>A0A7J6MHA6</accession>
<keyword evidence="3" id="KW-1185">Reference proteome</keyword>
<evidence type="ECO:0000256" key="1">
    <source>
        <dbReference type="SAM" id="MobiDB-lite"/>
    </source>
</evidence>
<reference evidence="2 3" key="1">
    <citation type="submission" date="2020-04" db="EMBL/GenBank/DDBJ databases">
        <title>Perkinsus chesapeaki whole genome sequence.</title>
        <authorList>
            <person name="Bogema D.R."/>
        </authorList>
    </citation>
    <scope>NUCLEOTIDE SEQUENCE [LARGE SCALE GENOMIC DNA]</scope>
    <source>
        <strain evidence="2">ATCC PRA-425</strain>
    </source>
</reference>
<feature type="region of interest" description="Disordered" evidence="1">
    <location>
        <begin position="1"/>
        <end position="50"/>
    </location>
</feature>
<protein>
    <submittedName>
        <fullName evidence="2">Uncharacterized protein</fullName>
    </submittedName>
</protein>
<dbReference type="EMBL" id="JAAPAO010000144">
    <property type="protein sequence ID" value="KAF4670923.1"/>
    <property type="molecule type" value="Genomic_DNA"/>
</dbReference>
<dbReference type="AlphaFoldDB" id="A0A7J6MHA6"/>
<feature type="compositionally biased region" description="Basic and acidic residues" evidence="1">
    <location>
        <begin position="41"/>
        <end position="50"/>
    </location>
</feature>
<organism evidence="2 3">
    <name type="scientific">Perkinsus chesapeaki</name>
    <name type="common">Clam parasite</name>
    <name type="synonym">Perkinsus andrewsi</name>
    <dbReference type="NCBI Taxonomy" id="330153"/>
    <lineage>
        <taxon>Eukaryota</taxon>
        <taxon>Sar</taxon>
        <taxon>Alveolata</taxon>
        <taxon>Perkinsozoa</taxon>
        <taxon>Perkinsea</taxon>
        <taxon>Perkinsida</taxon>
        <taxon>Perkinsidae</taxon>
        <taxon>Perkinsus</taxon>
    </lineage>
</organism>
<evidence type="ECO:0000313" key="2">
    <source>
        <dbReference type="EMBL" id="KAF4670923.1"/>
    </source>
</evidence>
<proteinExistence type="predicted"/>